<dbReference type="GeneID" id="63748309"/>
<evidence type="ECO:0000313" key="1">
    <source>
        <dbReference type="EMBL" id="OJJ41204.1"/>
    </source>
</evidence>
<reference evidence="2" key="1">
    <citation type="journal article" date="2017" name="Genome Biol.">
        <title>Comparative genomics reveals high biological diversity and specific adaptations in the industrially and medically important fungal genus Aspergillus.</title>
        <authorList>
            <person name="de Vries R.P."/>
            <person name="Riley R."/>
            <person name="Wiebenga A."/>
            <person name="Aguilar-Osorio G."/>
            <person name="Amillis S."/>
            <person name="Uchima C.A."/>
            <person name="Anderluh G."/>
            <person name="Asadollahi M."/>
            <person name="Askin M."/>
            <person name="Barry K."/>
            <person name="Battaglia E."/>
            <person name="Bayram O."/>
            <person name="Benocci T."/>
            <person name="Braus-Stromeyer S.A."/>
            <person name="Caldana C."/>
            <person name="Canovas D."/>
            <person name="Cerqueira G.C."/>
            <person name="Chen F."/>
            <person name="Chen W."/>
            <person name="Choi C."/>
            <person name="Clum A."/>
            <person name="Dos Santos R.A."/>
            <person name="Damasio A.R."/>
            <person name="Diallinas G."/>
            <person name="Emri T."/>
            <person name="Fekete E."/>
            <person name="Flipphi M."/>
            <person name="Freyberg S."/>
            <person name="Gallo A."/>
            <person name="Gournas C."/>
            <person name="Habgood R."/>
            <person name="Hainaut M."/>
            <person name="Harispe M.L."/>
            <person name="Henrissat B."/>
            <person name="Hilden K.S."/>
            <person name="Hope R."/>
            <person name="Hossain A."/>
            <person name="Karabika E."/>
            <person name="Karaffa L."/>
            <person name="Karanyi Z."/>
            <person name="Krasevec N."/>
            <person name="Kuo A."/>
            <person name="Kusch H."/>
            <person name="LaButti K."/>
            <person name="Lagendijk E.L."/>
            <person name="Lapidus A."/>
            <person name="Levasseur A."/>
            <person name="Lindquist E."/>
            <person name="Lipzen A."/>
            <person name="Logrieco A.F."/>
            <person name="MacCabe A."/>
            <person name="Maekelae M.R."/>
            <person name="Malavazi I."/>
            <person name="Melin P."/>
            <person name="Meyer V."/>
            <person name="Mielnichuk N."/>
            <person name="Miskei M."/>
            <person name="Molnar A.P."/>
            <person name="Mule G."/>
            <person name="Ngan C.Y."/>
            <person name="Orejas M."/>
            <person name="Orosz E."/>
            <person name="Ouedraogo J.P."/>
            <person name="Overkamp K.M."/>
            <person name="Park H.-S."/>
            <person name="Perrone G."/>
            <person name="Piumi F."/>
            <person name="Punt P.J."/>
            <person name="Ram A.F."/>
            <person name="Ramon A."/>
            <person name="Rauscher S."/>
            <person name="Record E."/>
            <person name="Riano-Pachon D.M."/>
            <person name="Robert V."/>
            <person name="Roehrig J."/>
            <person name="Ruller R."/>
            <person name="Salamov A."/>
            <person name="Salih N.S."/>
            <person name="Samson R.A."/>
            <person name="Sandor E."/>
            <person name="Sanguinetti M."/>
            <person name="Schuetze T."/>
            <person name="Sepcic K."/>
            <person name="Shelest E."/>
            <person name="Sherlock G."/>
            <person name="Sophianopoulou V."/>
            <person name="Squina F.M."/>
            <person name="Sun H."/>
            <person name="Susca A."/>
            <person name="Todd R.B."/>
            <person name="Tsang A."/>
            <person name="Unkles S.E."/>
            <person name="van de Wiele N."/>
            <person name="van Rossen-Uffink D."/>
            <person name="Oliveira J.V."/>
            <person name="Vesth T.C."/>
            <person name="Visser J."/>
            <person name="Yu J.-H."/>
            <person name="Zhou M."/>
            <person name="Andersen M.R."/>
            <person name="Archer D.B."/>
            <person name="Baker S.E."/>
            <person name="Benoit I."/>
            <person name="Brakhage A.A."/>
            <person name="Braus G.H."/>
            <person name="Fischer R."/>
            <person name="Frisvad J.C."/>
            <person name="Goldman G.H."/>
            <person name="Houbraken J."/>
            <person name="Oakley B."/>
            <person name="Pocsi I."/>
            <person name="Scazzocchio C."/>
            <person name="Seiboth B."/>
            <person name="vanKuyk P.A."/>
            <person name="Wortman J."/>
            <person name="Dyer P.S."/>
            <person name="Grigoriev I.V."/>
        </authorList>
    </citation>
    <scope>NUCLEOTIDE SEQUENCE [LARGE SCALE GENOMIC DNA]</scope>
    <source>
        <strain evidence="2">DTO 134E9</strain>
    </source>
</reference>
<sequence length="227" mass="25278">MSSRSDKNNRSPSILLISLSSSGNTRKYSKDLHNAFEANHVNTNVVKDAKTAINHLSAKKKPQAILVTDPAIIRRKNSHVLDKVLSYASEGGRVIFCCHFLCNNIYDAGPPPKKFKRFFKNRLEVPWKITIYGHSTPYANPLFAHGDQVYTNISDGFDNDGICLENVEVGDAMYLEAGLSKSIWTPAAFKSFSRGWIGIVGVIPFDGHNTDIILSMCNLEYYGFGSR</sequence>
<proteinExistence type="predicted"/>
<dbReference type="EMBL" id="KV878209">
    <property type="protein sequence ID" value="OJJ41204.1"/>
    <property type="molecule type" value="Genomic_DNA"/>
</dbReference>
<dbReference type="Proteomes" id="UP000184383">
    <property type="component" value="Unassembled WGS sequence"/>
</dbReference>
<accession>A0A1L9S218</accession>
<dbReference type="RefSeq" id="XP_040694880.1">
    <property type="nucleotide sequence ID" value="XM_040832461.1"/>
</dbReference>
<dbReference type="VEuPathDB" id="FungiDB:ASPWEDRAFT_23310"/>
<evidence type="ECO:0000313" key="2">
    <source>
        <dbReference type="Proteomes" id="UP000184383"/>
    </source>
</evidence>
<dbReference type="STRING" id="1073089.A0A1L9S218"/>
<protein>
    <submittedName>
        <fullName evidence="1">Uncharacterized protein</fullName>
    </submittedName>
</protein>
<name>A0A1L9S218_ASPWE</name>
<gene>
    <name evidence="1" type="ORF">ASPWEDRAFT_23310</name>
</gene>
<organism evidence="1 2">
    <name type="scientific">Aspergillus wentii DTO 134E9</name>
    <dbReference type="NCBI Taxonomy" id="1073089"/>
    <lineage>
        <taxon>Eukaryota</taxon>
        <taxon>Fungi</taxon>
        <taxon>Dikarya</taxon>
        <taxon>Ascomycota</taxon>
        <taxon>Pezizomycotina</taxon>
        <taxon>Eurotiomycetes</taxon>
        <taxon>Eurotiomycetidae</taxon>
        <taxon>Eurotiales</taxon>
        <taxon>Aspergillaceae</taxon>
        <taxon>Aspergillus</taxon>
        <taxon>Aspergillus subgen. Cremei</taxon>
    </lineage>
</organism>
<dbReference type="AlphaFoldDB" id="A0A1L9S218"/>
<keyword evidence="2" id="KW-1185">Reference proteome</keyword>
<dbReference type="OrthoDB" id="245563at2759"/>